<keyword evidence="5" id="KW-1185">Reference proteome</keyword>
<reference evidence="4" key="1">
    <citation type="submission" date="2023-07" db="EMBL/GenBank/DDBJ databases">
        <authorList>
            <person name="Stuckert A."/>
        </authorList>
    </citation>
    <scope>NUCLEOTIDE SEQUENCE</scope>
</reference>
<feature type="signal peptide" evidence="3">
    <location>
        <begin position="1"/>
        <end position="19"/>
    </location>
</feature>
<protein>
    <recommendedName>
        <fullName evidence="6">Fish-egg lectin-like</fullName>
    </recommendedName>
</protein>
<keyword evidence="1" id="KW-0430">Lectin</keyword>
<dbReference type="Proteomes" id="UP001176940">
    <property type="component" value="Unassembled WGS sequence"/>
</dbReference>
<dbReference type="InterPro" id="IPR051513">
    <property type="entry name" value="Tectonin_beta-prop"/>
</dbReference>
<dbReference type="InterPro" id="IPR006624">
    <property type="entry name" value="Beta-propeller_rpt_TECPR"/>
</dbReference>
<gene>
    <name evidence="4" type="ORF">RIMI_LOCUS22643049</name>
</gene>
<proteinExistence type="inferred from homology"/>
<dbReference type="SMART" id="SM00706">
    <property type="entry name" value="TECPR"/>
    <property type="match status" value="6"/>
</dbReference>
<evidence type="ECO:0008006" key="6">
    <source>
        <dbReference type="Google" id="ProtNLM"/>
    </source>
</evidence>
<evidence type="ECO:0000256" key="1">
    <source>
        <dbReference type="ARBA" id="ARBA00022734"/>
    </source>
</evidence>
<dbReference type="PANTHER" id="PTHR23250:SF3">
    <property type="entry name" value="FISH-EGG LECTIN-LIKE ISOFORM X1-RELATED"/>
    <property type="match status" value="1"/>
</dbReference>
<sequence length="255" mass="27602">MSFILSLILLCAGASFVASDFLDISCVLVPGNLRQIDAGAGQVWGVDYQDQIFQLVGDSWQQVPGQLLHVSVGPAGVWGVNRANTVFNLQNNVWTVVPGSLNQVDAGGAIYVAGVDAQNNVFCSPSSYTPFSPIDGSLIYYSCGLYGCWGVNSANNIFYREFVTPQACQGVKWQPLAGSLSMLEVGTDGSVYGVNAAGQVFKRLDIFDRAPYGTGWYRFDSCSSIKHVTYDAGFLWLLSQTGDIYKCNEITSTTY</sequence>
<feature type="chain" id="PRO_5047320256" description="Fish-egg lectin-like" evidence="3">
    <location>
        <begin position="20"/>
        <end position="255"/>
    </location>
</feature>
<comment type="similarity">
    <text evidence="2">Belongs to the tectonin family.</text>
</comment>
<organism evidence="4 5">
    <name type="scientific">Ranitomeya imitator</name>
    <name type="common">mimic poison frog</name>
    <dbReference type="NCBI Taxonomy" id="111125"/>
    <lineage>
        <taxon>Eukaryota</taxon>
        <taxon>Metazoa</taxon>
        <taxon>Chordata</taxon>
        <taxon>Craniata</taxon>
        <taxon>Vertebrata</taxon>
        <taxon>Euteleostomi</taxon>
        <taxon>Amphibia</taxon>
        <taxon>Batrachia</taxon>
        <taxon>Anura</taxon>
        <taxon>Neobatrachia</taxon>
        <taxon>Hyloidea</taxon>
        <taxon>Dendrobatidae</taxon>
        <taxon>Dendrobatinae</taxon>
        <taxon>Ranitomeya</taxon>
    </lineage>
</organism>
<evidence type="ECO:0000313" key="4">
    <source>
        <dbReference type="EMBL" id="CAJ0967938.1"/>
    </source>
</evidence>
<dbReference type="PANTHER" id="PTHR23250">
    <property type="entry name" value="DYSFERLIN-RELATED"/>
    <property type="match status" value="1"/>
</dbReference>
<accession>A0ABN9MNE0</accession>
<dbReference type="Pfam" id="PF19193">
    <property type="entry name" value="Tectonin"/>
    <property type="match status" value="1"/>
</dbReference>
<comment type="caution">
    <text evidence="4">The sequence shown here is derived from an EMBL/GenBank/DDBJ whole genome shotgun (WGS) entry which is preliminary data.</text>
</comment>
<name>A0ABN9MNE0_9NEOB</name>
<dbReference type="EMBL" id="CAUEEQ010078747">
    <property type="protein sequence ID" value="CAJ0967938.1"/>
    <property type="molecule type" value="Genomic_DNA"/>
</dbReference>
<keyword evidence="3" id="KW-0732">Signal</keyword>
<evidence type="ECO:0000256" key="3">
    <source>
        <dbReference type="SAM" id="SignalP"/>
    </source>
</evidence>
<evidence type="ECO:0000313" key="5">
    <source>
        <dbReference type="Proteomes" id="UP001176940"/>
    </source>
</evidence>
<evidence type="ECO:0000256" key="2">
    <source>
        <dbReference type="ARBA" id="ARBA00038331"/>
    </source>
</evidence>